<proteinExistence type="predicted"/>
<dbReference type="Pfam" id="PF10123">
    <property type="entry name" value="Mu-like_Pro"/>
    <property type="match status" value="1"/>
</dbReference>
<protein>
    <recommendedName>
        <fullName evidence="2">Mu-like prophage I protein</fullName>
    </recommendedName>
</protein>
<evidence type="ECO:0000313" key="1">
    <source>
        <dbReference type="EMBL" id="ASN72380.1"/>
    </source>
</evidence>
<gene>
    <name evidence="1" type="ORF">10S7_3</name>
</gene>
<dbReference type="InterPro" id="IPR012106">
    <property type="entry name" value="Phage_Mu_Gp1"/>
</dbReference>
<accession>A0A2H4JAW3</accession>
<dbReference type="EMBL" id="MF417952">
    <property type="protein sequence ID" value="ASN72380.1"/>
    <property type="molecule type" value="Genomic_DNA"/>
</dbReference>
<sequence length="350" mass="38361">MSKLYALKGEQTEIKGVPDIIPILPLGHVNSQKGEFDVDEESFQSMKAHMEKRGIDIVVDYEHQTLENVQAPAGGWIKDIYLQDGAIAAKVEWTPTAKKYLENKEYRYLSPVILVRKTDGKATVLHSVALTNTPAIDGMFPIINSVNLDQYEEGGKTMDLKALAKMLGLPEDATEEQILEKIKGTVGEVEQLKEDAQKKEEGSGEGNEGEVVANKVILGLLSLKEDAKTEDVASAILALKAAPKGSISETEFKALKEKIANDDADKAVLMALKEGKISSAQKTWAKEYALKDPEGFGKFIEKAPQVVPLGEIEFEQKANKQTGFDDATMLVCKMMGVSKADIEKYGKDVE</sequence>
<dbReference type="PIRSF" id="PIRSF016624">
    <property type="entry name" value="Mu_prophg_I"/>
    <property type="match status" value="1"/>
</dbReference>
<reference evidence="1" key="1">
    <citation type="submission" date="2017-06" db="EMBL/GenBank/DDBJ databases">
        <title>Novel phages from South African skin metaviromes.</title>
        <authorList>
            <person name="van Zyl L.J."/>
            <person name="Abrahams Y."/>
            <person name="Stander E.A."/>
            <person name="Kirby B.M."/>
            <person name="Clavaud C."/>
            <person name="Farcet C."/>
            <person name="Breton L."/>
            <person name="Trindade M.I."/>
        </authorList>
    </citation>
    <scope>NUCLEOTIDE SEQUENCE</scope>
</reference>
<organism evidence="1">
    <name type="scientific">uncultured Caudovirales phage</name>
    <dbReference type="NCBI Taxonomy" id="2100421"/>
    <lineage>
        <taxon>Viruses</taxon>
        <taxon>Duplodnaviria</taxon>
        <taxon>Heunggongvirae</taxon>
        <taxon>Uroviricota</taxon>
        <taxon>Caudoviricetes</taxon>
        <taxon>Peduoviridae</taxon>
        <taxon>Maltschvirus</taxon>
        <taxon>Maltschvirus maltsch</taxon>
    </lineage>
</organism>
<name>A0A2H4JAW3_9CAUD</name>
<evidence type="ECO:0008006" key="2">
    <source>
        <dbReference type="Google" id="ProtNLM"/>
    </source>
</evidence>